<keyword evidence="2" id="KW-1185">Reference proteome</keyword>
<name>A0AAW1RMI8_9CHLO</name>
<evidence type="ECO:0000313" key="1">
    <source>
        <dbReference type="EMBL" id="KAK9834908.1"/>
    </source>
</evidence>
<protein>
    <submittedName>
        <fullName evidence="1">Uncharacterized protein</fullName>
    </submittedName>
</protein>
<comment type="caution">
    <text evidence="1">The sequence shown here is derived from an EMBL/GenBank/DDBJ whole genome shotgun (WGS) entry which is preliminary data.</text>
</comment>
<gene>
    <name evidence="1" type="ORF">WJX81_007882</name>
</gene>
<reference evidence="1 2" key="1">
    <citation type="journal article" date="2024" name="Nat. Commun.">
        <title>Phylogenomics reveals the evolutionary origins of lichenization in chlorophyte algae.</title>
        <authorList>
            <person name="Puginier C."/>
            <person name="Libourel C."/>
            <person name="Otte J."/>
            <person name="Skaloud P."/>
            <person name="Haon M."/>
            <person name="Grisel S."/>
            <person name="Petersen M."/>
            <person name="Berrin J.G."/>
            <person name="Delaux P.M."/>
            <person name="Dal Grande F."/>
            <person name="Keller J."/>
        </authorList>
    </citation>
    <scope>NUCLEOTIDE SEQUENCE [LARGE SCALE GENOMIC DNA]</scope>
    <source>
        <strain evidence="1 2">SAG 245.80</strain>
    </source>
</reference>
<sequence length="282" mass="32131">MRTFLRTFRRHNQAARILIFIDPGQWGSRTDAFCEYGRHYSAEFFTVKLSGLFPFDLLRFRAYKEVLDALKGAARNVLMVDLRDVLFQSDPFAADALPPSKQAMRPGGELPYVIFTEEGDAAHPLLIENDEYDKLWIENCFNASVYEAVRSKSVVCAGPGWCGQGAIRAHLQLMINVALFTAKEECMQHGVDQAIHNYMAHWLAPRRPDLVAFEVLQLHNDDSPIYTIGTQETPRLDINATGFAVYNQRGRLPPIVHQYDRRKDLLAAIFEIMGDRPYGISY</sequence>
<proteinExistence type="predicted"/>
<organism evidence="1 2">
    <name type="scientific">Elliptochloris bilobata</name>
    <dbReference type="NCBI Taxonomy" id="381761"/>
    <lineage>
        <taxon>Eukaryota</taxon>
        <taxon>Viridiplantae</taxon>
        <taxon>Chlorophyta</taxon>
        <taxon>core chlorophytes</taxon>
        <taxon>Trebouxiophyceae</taxon>
        <taxon>Trebouxiophyceae incertae sedis</taxon>
        <taxon>Elliptochloris clade</taxon>
        <taxon>Elliptochloris</taxon>
    </lineage>
</organism>
<dbReference type="Proteomes" id="UP001445335">
    <property type="component" value="Unassembled WGS sequence"/>
</dbReference>
<accession>A0AAW1RMI8</accession>
<evidence type="ECO:0000313" key="2">
    <source>
        <dbReference type="Proteomes" id="UP001445335"/>
    </source>
</evidence>
<dbReference type="AlphaFoldDB" id="A0AAW1RMI8"/>
<dbReference type="EMBL" id="JALJOU010000031">
    <property type="protein sequence ID" value="KAK9834908.1"/>
    <property type="molecule type" value="Genomic_DNA"/>
</dbReference>